<dbReference type="FunFam" id="3.20.20.210:FF:000008">
    <property type="entry name" value="Uroporphyrinogen decarboxylase"/>
    <property type="match status" value="1"/>
</dbReference>
<evidence type="ECO:0000256" key="10">
    <source>
        <dbReference type="ARBA" id="ARBA00023239"/>
    </source>
</evidence>
<dbReference type="KEGG" id="ota:OT_ostta05g01070"/>
<dbReference type="UniPathway" id="UPA00251">
    <property type="reaction ID" value="UER00321"/>
</dbReference>
<dbReference type="GO" id="GO:0006782">
    <property type="term" value="P:protoporphyrinogen IX biosynthetic process"/>
    <property type="evidence" value="ECO:0007669"/>
    <property type="project" value="UniProtKB-UniPathway"/>
</dbReference>
<keyword evidence="18" id="KW-1185">Reference proteome</keyword>
<evidence type="ECO:0000256" key="13">
    <source>
        <dbReference type="ARBA" id="ARBA00047341"/>
    </source>
</evidence>
<keyword evidence="11" id="KW-0627">Porphyrin biosynthesis</keyword>
<accession>Q019R2</accession>
<dbReference type="GO" id="GO:0005829">
    <property type="term" value="C:cytosol"/>
    <property type="evidence" value="ECO:0007669"/>
    <property type="project" value="UniProtKB-SubCell"/>
</dbReference>
<dbReference type="OMA" id="VFEAMCE"/>
<evidence type="ECO:0000256" key="14">
    <source>
        <dbReference type="ARBA" id="ARBA00048411"/>
    </source>
</evidence>
<keyword evidence="8" id="KW-0963">Cytoplasm</keyword>
<dbReference type="NCBIfam" id="TIGR01464">
    <property type="entry name" value="hemE"/>
    <property type="match status" value="1"/>
</dbReference>
<reference evidence="17" key="3">
    <citation type="submission" date="2017-04" db="EMBL/GenBank/DDBJ databases">
        <title>Population genomics of picophytoplankton unveils novel chromosome hypervariability.</title>
        <authorList>
            <consortium name="DOE Joint Genome Institute"/>
            <person name="Blanc-Mathieu R."/>
            <person name="Krasovec M."/>
            <person name="Hebrard M."/>
            <person name="Yau S."/>
            <person name="Desgranges E."/>
            <person name="Martin J."/>
            <person name="Schackwitz W."/>
            <person name="Kuo A."/>
            <person name="Salin G."/>
            <person name="Donnadieu C."/>
            <person name="Desdevises Y."/>
            <person name="Sanchez-Ferandin S."/>
            <person name="Moreau H."/>
            <person name="Rivals E."/>
            <person name="Grigoriev I.V."/>
            <person name="Grimsley N."/>
            <person name="Eyre-Walker A."/>
            <person name="Piganeau G."/>
        </authorList>
    </citation>
    <scope>NUCLEOTIDE SEQUENCE [LARGE SCALE GENOMIC DNA]</scope>
    <source>
        <strain evidence="17">RCC 1115</strain>
    </source>
</reference>
<evidence type="ECO:0000313" key="16">
    <source>
        <dbReference type="EMBL" id="CAL53863.1"/>
    </source>
</evidence>
<sequence>MERAVGVARRGSARETFGTTRAIGRRGSGRGVAACARATPNAAPANDLMIRAARGERVERTPVWLFRQAGRHLPEYNEHKRARSKNFLELLADPKDVAECTMQPIRRYNLDAAILFSDILVIAEALNVEVEMPGGKGILVPNPLKGPEDMGRVPKSIDVNDKLSHVLASVREINAQIEKEGLGVPLIGFSAAPWTLMYYMVGGSSRKNTDSGMRWLKEHPKEAQELLDILTTVVIDYLCAQIENGVHMVQVFEAMCEHITEESFYEYAMPCMAKIAAEVRRRHPDIPILGFARDAPYGLAALQQAGYDIITIDTAMDRTVARDVLRHDAEARGVEMSGVQGNFDPSLLNKEGGSSFEGIEAEVTKMLTEFGPQKLIANLGAGLSGKEDVEKVAYLVDSIHRVSETMIAAE</sequence>
<comment type="function">
    <text evidence="12">Catalyzes the sequential decarboxylation of the four acetate side chains of uroporphyrinogen to form coproporphyrinogen and participates in the fifth step in the heme biosynthetic pathway. Isomer I or isomer III of uroporphyrinogen may serve as substrate, but only coproporphyrinogen III can ultimately be converted to heme. In vitro also decarboxylates pentacarboxylate porphyrinogen I.</text>
</comment>
<dbReference type="PANTHER" id="PTHR21091">
    <property type="entry name" value="METHYLTETRAHYDROFOLATE:HOMOCYSTEINE METHYLTRANSFERASE RELATED"/>
    <property type="match status" value="1"/>
</dbReference>
<protein>
    <recommendedName>
        <fullName evidence="7">Uroporphyrinogen decarboxylase</fullName>
        <ecNumber evidence="6">4.1.1.37</ecNumber>
    </recommendedName>
</protein>
<organism evidence="16 18">
    <name type="scientific">Ostreococcus tauri</name>
    <name type="common">Marine green alga</name>
    <dbReference type="NCBI Taxonomy" id="70448"/>
    <lineage>
        <taxon>Eukaryota</taxon>
        <taxon>Viridiplantae</taxon>
        <taxon>Chlorophyta</taxon>
        <taxon>Mamiellophyceae</taxon>
        <taxon>Mamiellales</taxon>
        <taxon>Bathycoccaceae</taxon>
        <taxon>Ostreococcus</taxon>
    </lineage>
</organism>
<accession>A0A1Y5IEV9</accession>
<dbReference type="InterPro" id="IPR000257">
    <property type="entry name" value="Uroporphyrinogen_deCOase"/>
</dbReference>
<comment type="subcellular location">
    <subcellularLocation>
        <location evidence="2">Cytoplasm</location>
        <location evidence="2">Cytosol</location>
    </subcellularLocation>
</comment>
<accession>A0A454Y220</accession>
<feature type="domain" description="Uroporphyrinogen decarboxylase (URO-D)" evidence="15">
    <location>
        <begin position="45"/>
        <end position="401"/>
    </location>
</feature>
<gene>
    <name evidence="17" type="ORF">BE221DRAFT_190453</name>
    <name evidence="16" type="ORF">OT_ostta05g01070</name>
</gene>
<evidence type="ECO:0000256" key="11">
    <source>
        <dbReference type="ARBA" id="ARBA00023244"/>
    </source>
</evidence>
<dbReference type="Proteomes" id="UP000195557">
    <property type="component" value="Unassembled WGS sequence"/>
</dbReference>
<comment type="catalytic activity">
    <reaction evidence="13">
        <text>uroporphyrinogen I + 4 H(+) = coproporphyrinogen I + 4 CO2</text>
        <dbReference type="Rhea" id="RHEA:31239"/>
        <dbReference type="ChEBI" id="CHEBI:15378"/>
        <dbReference type="ChEBI" id="CHEBI:16526"/>
        <dbReference type="ChEBI" id="CHEBI:62626"/>
        <dbReference type="ChEBI" id="CHEBI:62631"/>
    </reaction>
    <physiologicalReaction direction="left-to-right" evidence="13">
        <dbReference type="Rhea" id="RHEA:31240"/>
    </physiologicalReaction>
</comment>
<evidence type="ECO:0000256" key="8">
    <source>
        <dbReference type="ARBA" id="ARBA00022490"/>
    </source>
</evidence>
<dbReference type="GeneID" id="9834423"/>
<evidence type="ECO:0000256" key="7">
    <source>
        <dbReference type="ARBA" id="ARBA00014308"/>
    </source>
</evidence>
<dbReference type="Gene3D" id="3.20.20.210">
    <property type="match status" value="1"/>
</dbReference>
<keyword evidence="10" id="KW-0456">Lyase</keyword>
<dbReference type="RefSeq" id="XP_003079205.1">
    <property type="nucleotide sequence ID" value="XM_003079157.1"/>
</dbReference>
<dbReference type="SUPFAM" id="SSF51726">
    <property type="entry name" value="UROD/MetE-like"/>
    <property type="match status" value="1"/>
</dbReference>
<dbReference type="EMBL" id="CAID01000005">
    <property type="protein sequence ID" value="CAL53863.1"/>
    <property type="molecule type" value="Genomic_DNA"/>
</dbReference>
<proteinExistence type="inferred from homology"/>
<reference evidence="16" key="2">
    <citation type="journal article" date="2014" name="BMC Genomics">
        <title>An improved genome of the model marine alga Ostreococcus tauri unfolds by assessing Illumina de novo assemblies.</title>
        <authorList>
            <person name="Blanc-Mathieu R."/>
            <person name="Verhelst B."/>
            <person name="Derelle E."/>
            <person name="Rombauts S."/>
            <person name="Bouget F.Y."/>
            <person name="Carre I."/>
            <person name="Chateau A."/>
            <person name="Eyre-Walker A."/>
            <person name="Grimsley N."/>
            <person name="Moreau H."/>
            <person name="Piegu B."/>
            <person name="Rivals E."/>
            <person name="Schackwitz W."/>
            <person name="Van de Peer Y."/>
            <person name="Piganeau G."/>
        </authorList>
    </citation>
    <scope>NUCLEOTIDE SEQUENCE</scope>
    <source>
        <strain evidence="16">RCC4221</strain>
    </source>
</reference>
<dbReference type="Pfam" id="PF01208">
    <property type="entry name" value="URO-D"/>
    <property type="match status" value="1"/>
</dbReference>
<evidence type="ECO:0000313" key="17">
    <source>
        <dbReference type="EMBL" id="OUS48100.1"/>
    </source>
</evidence>
<comment type="subunit">
    <text evidence="5">Homodimer.</text>
</comment>
<comment type="catalytic activity">
    <reaction evidence="14">
        <text>uroporphyrinogen III + 4 H(+) = coproporphyrinogen III + 4 CO2</text>
        <dbReference type="Rhea" id="RHEA:19865"/>
        <dbReference type="ChEBI" id="CHEBI:15378"/>
        <dbReference type="ChEBI" id="CHEBI:16526"/>
        <dbReference type="ChEBI" id="CHEBI:57308"/>
        <dbReference type="ChEBI" id="CHEBI:57309"/>
        <dbReference type="EC" id="4.1.1.37"/>
    </reaction>
    <physiologicalReaction direction="left-to-right" evidence="14">
        <dbReference type="Rhea" id="RHEA:19866"/>
    </physiologicalReaction>
</comment>
<comment type="function">
    <text evidence="1">Catalyzes the decarboxylation of four acetate groups of uroporphyrinogen-III to yield coproporphyrinogen-III.</text>
</comment>
<dbReference type="OrthoDB" id="339900at2759"/>
<dbReference type="STRING" id="70448.Q019R2"/>
<evidence type="ECO:0000313" key="18">
    <source>
        <dbReference type="Proteomes" id="UP000009170"/>
    </source>
</evidence>
<dbReference type="InterPro" id="IPR038071">
    <property type="entry name" value="UROD/MetE-like_sf"/>
</dbReference>
<comment type="similarity">
    <text evidence="4">Belongs to the uroporphyrinogen decarboxylase family.</text>
</comment>
<dbReference type="GO" id="GO:0004853">
    <property type="term" value="F:uroporphyrinogen decarboxylase activity"/>
    <property type="evidence" value="ECO:0007669"/>
    <property type="project" value="UniProtKB-EC"/>
</dbReference>
<evidence type="ECO:0000256" key="6">
    <source>
        <dbReference type="ARBA" id="ARBA00012288"/>
    </source>
</evidence>
<name>Q019R2_OSTTA</name>
<dbReference type="InParanoid" id="Q019R2"/>
<dbReference type="InterPro" id="IPR006361">
    <property type="entry name" value="Uroporphyrinogen_deCO2ase_HemE"/>
</dbReference>
<keyword evidence="9" id="KW-0210">Decarboxylase</keyword>
<evidence type="ECO:0000256" key="9">
    <source>
        <dbReference type="ARBA" id="ARBA00022793"/>
    </source>
</evidence>
<evidence type="ECO:0000256" key="2">
    <source>
        <dbReference type="ARBA" id="ARBA00004514"/>
    </source>
</evidence>
<evidence type="ECO:0000256" key="3">
    <source>
        <dbReference type="ARBA" id="ARBA00004804"/>
    </source>
</evidence>
<reference evidence="16 18" key="1">
    <citation type="journal article" date="2006" name="Proc. Natl. Acad. Sci. U.S.A.">
        <title>Genome analysis of the smallest free-living eukaryote Ostreococcus tauri unveils many unique features.</title>
        <authorList>
            <person name="Derelle E."/>
            <person name="Ferraz C."/>
            <person name="Rombauts S."/>
            <person name="Rouze P."/>
            <person name="Worden A.Z."/>
            <person name="Robbens S."/>
            <person name="Partensky F."/>
            <person name="Degroeve S."/>
            <person name="Echeynie S."/>
            <person name="Cooke R."/>
            <person name="Saeys Y."/>
            <person name="Wuyts J."/>
            <person name="Jabbari K."/>
            <person name="Bowler C."/>
            <person name="Panaud O."/>
            <person name="Piegu B."/>
            <person name="Ball S.G."/>
            <person name="Ral J.-P."/>
            <person name="Bouget F.-Y."/>
            <person name="Piganeau G."/>
            <person name="De Baets B."/>
            <person name="Picard A."/>
            <person name="Delseny M."/>
            <person name="Demaille J."/>
            <person name="Van de Peer Y."/>
            <person name="Moreau H."/>
        </authorList>
    </citation>
    <scope>NUCLEOTIDE SEQUENCE [LARGE SCALE GENOMIC DNA]</scope>
    <source>
        <strain evidence="16 18">OTTH0595</strain>
    </source>
</reference>
<dbReference type="Proteomes" id="UP000009170">
    <property type="component" value="Unassembled WGS sequence"/>
</dbReference>
<dbReference type="AlphaFoldDB" id="Q019R2"/>
<evidence type="ECO:0000256" key="4">
    <source>
        <dbReference type="ARBA" id="ARBA00009935"/>
    </source>
</evidence>
<dbReference type="EC" id="4.1.1.37" evidence="6"/>
<dbReference type="PANTHER" id="PTHR21091:SF169">
    <property type="entry name" value="UROPORPHYRINOGEN DECARBOXYLASE"/>
    <property type="match status" value="1"/>
</dbReference>
<evidence type="ECO:0000259" key="15">
    <source>
        <dbReference type="Pfam" id="PF01208"/>
    </source>
</evidence>
<dbReference type="EMBL" id="KZ155776">
    <property type="protein sequence ID" value="OUS48100.1"/>
    <property type="molecule type" value="Genomic_DNA"/>
</dbReference>
<evidence type="ECO:0000256" key="1">
    <source>
        <dbReference type="ARBA" id="ARBA00002448"/>
    </source>
</evidence>
<evidence type="ECO:0000256" key="12">
    <source>
        <dbReference type="ARBA" id="ARBA00045708"/>
    </source>
</evidence>
<evidence type="ECO:0000256" key="5">
    <source>
        <dbReference type="ARBA" id="ARBA00011738"/>
    </source>
</evidence>
<comment type="pathway">
    <text evidence="3">Porphyrin-containing compound metabolism; protoporphyrin-IX biosynthesis; coproporphyrinogen-III from 5-aminolevulinate: step 4/4.</text>
</comment>